<evidence type="ECO:0000313" key="1">
    <source>
        <dbReference type="EMBL" id="MBD1222016.1"/>
    </source>
</evidence>
<keyword evidence="2" id="KW-1185">Reference proteome</keyword>
<organism evidence="1 2">
    <name type="scientific">Virgibacillus halodenitrificans</name>
    <name type="common">Bacillus halodenitrificans</name>
    <dbReference type="NCBI Taxonomy" id="1482"/>
    <lineage>
        <taxon>Bacteria</taxon>
        <taxon>Bacillati</taxon>
        <taxon>Bacillota</taxon>
        <taxon>Bacilli</taxon>
        <taxon>Bacillales</taxon>
        <taxon>Bacillaceae</taxon>
        <taxon>Virgibacillus</taxon>
    </lineage>
</organism>
<gene>
    <name evidence="1" type="ORF">IC602_05300</name>
</gene>
<dbReference type="RefSeq" id="WP_157360430.1">
    <property type="nucleotide sequence ID" value="NZ_JARSOU010000010.1"/>
</dbReference>
<protein>
    <recommendedName>
        <fullName evidence="3">SWIM-type domain-containing protein</fullName>
    </recommendedName>
</protein>
<evidence type="ECO:0000313" key="2">
    <source>
        <dbReference type="Proteomes" id="UP000621631"/>
    </source>
</evidence>
<sequence>MGVYMKYFIKVKNSKDPYQIFEYKSYEIPFQEIMLIKKHTSESVTYALYSEEGMVYLLTKVVIRNNCICGYGNYSRPYCRIEEINNYSLDTLDKDAYNWYMTQAR</sequence>
<reference evidence="1 2" key="1">
    <citation type="submission" date="2020-09" db="EMBL/GenBank/DDBJ databases">
        <title>Draft Genome Sequences of Oil-Oxidizing Bacteria Halomonas titanicae, Marinobacter lutaoensis, and Virgibacillus halodenitrificans Isolated from Highly Saline Environments.</title>
        <authorList>
            <person name="Grouzdev D.S."/>
            <person name="Sokolova D.S."/>
            <person name="Semenova E.M."/>
            <person name="Borzenkov I.A."/>
            <person name="Bidzhieva S.K."/>
            <person name="Poltaraus A.B."/>
            <person name="Nazina T.N."/>
        </authorList>
    </citation>
    <scope>NUCLEOTIDE SEQUENCE [LARGE SCALE GENOMIC DNA]</scope>
    <source>
        <strain evidence="1 2">VKM B-3472D</strain>
    </source>
</reference>
<dbReference type="Proteomes" id="UP000621631">
    <property type="component" value="Unassembled WGS sequence"/>
</dbReference>
<proteinExistence type="predicted"/>
<accession>A0ABR7VJA7</accession>
<comment type="caution">
    <text evidence="1">The sequence shown here is derived from an EMBL/GenBank/DDBJ whole genome shotgun (WGS) entry which is preliminary data.</text>
</comment>
<dbReference type="EMBL" id="JACWEZ010000002">
    <property type="protein sequence ID" value="MBD1222016.1"/>
    <property type="molecule type" value="Genomic_DNA"/>
</dbReference>
<name>A0ABR7VJA7_VIRHA</name>
<evidence type="ECO:0008006" key="3">
    <source>
        <dbReference type="Google" id="ProtNLM"/>
    </source>
</evidence>